<protein>
    <submittedName>
        <fullName evidence="9">Type II toxin-antitoxin system VapC family toxin</fullName>
    </submittedName>
</protein>
<dbReference type="EMBL" id="JAXCLA010000004">
    <property type="protein sequence ID" value="MDY0745856.1"/>
    <property type="molecule type" value="Genomic_DNA"/>
</dbReference>
<dbReference type="RefSeq" id="WP_320423747.1">
    <property type="nucleotide sequence ID" value="NZ_JAXCLA010000004.1"/>
</dbReference>
<dbReference type="CDD" id="cd09854">
    <property type="entry name" value="PIN_VapC-like"/>
    <property type="match status" value="1"/>
</dbReference>
<evidence type="ECO:0000256" key="2">
    <source>
        <dbReference type="ARBA" id="ARBA00022649"/>
    </source>
</evidence>
<dbReference type="InterPro" id="IPR050556">
    <property type="entry name" value="Type_II_TA_system_RNase"/>
</dbReference>
<comment type="similarity">
    <text evidence="7">Belongs to the PINc/VapC protein family.</text>
</comment>
<dbReference type="PANTHER" id="PTHR33653:SF1">
    <property type="entry name" value="RIBONUCLEASE VAPC2"/>
    <property type="match status" value="1"/>
</dbReference>
<keyword evidence="4" id="KW-0479">Metal-binding</keyword>
<reference evidence="9 10" key="1">
    <citation type="submission" date="2023-11" db="EMBL/GenBank/DDBJ databases">
        <title>Paucibacter sp. nov., isolated from fresh soil in Korea.</title>
        <authorList>
            <person name="Le N.T.T."/>
        </authorList>
    </citation>
    <scope>NUCLEOTIDE SEQUENCE [LARGE SCALE GENOMIC DNA]</scope>
    <source>
        <strain evidence="9 10">R3-3</strain>
    </source>
</reference>
<evidence type="ECO:0000313" key="9">
    <source>
        <dbReference type="EMBL" id="MDY0745856.1"/>
    </source>
</evidence>
<dbReference type="SUPFAM" id="SSF88723">
    <property type="entry name" value="PIN domain-like"/>
    <property type="match status" value="1"/>
</dbReference>
<evidence type="ECO:0000256" key="4">
    <source>
        <dbReference type="ARBA" id="ARBA00022723"/>
    </source>
</evidence>
<evidence type="ECO:0000256" key="1">
    <source>
        <dbReference type="ARBA" id="ARBA00001946"/>
    </source>
</evidence>
<dbReference type="PANTHER" id="PTHR33653">
    <property type="entry name" value="RIBONUCLEASE VAPC2"/>
    <property type="match status" value="1"/>
</dbReference>
<evidence type="ECO:0000256" key="7">
    <source>
        <dbReference type="ARBA" id="ARBA00038093"/>
    </source>
</evidence>
<keyword evidence="10" id="KW-1185">Reference proteome</keyword>
<keyword evidence="6" id="KW-0460">Magnesium</keyword>
<sequence length="141" mass="15075">MIAVDTNILIDLLGDDPRADAAEAALRLALTSGPVVACEVVIAEVTAGLGHGGEVMDALEDMGLSYAPIDARAAVRAGEMQRKYKLRRLESGNTVPMPRAIPDFLVGAHALLQCEALITRDQGFYRDYFKGLRIIVPAAPT</sequence>
<dbReference type="Proteomes" id="UP001285263">
    <property type="component" value="Unassembled WGS sequence"/>
</dbReference>
<evidence type="ECO:0000256" key="6">
    <source>
        <dbReference type="ARBA" id="ARBA00022842"/>
    </source>
</evidence>
<dbReference type="Gene3D" id="3.40.50.1010">
    <property type="entry name" value="5'-nuclease"/>
    <property type="match status" value="1"/>
</dbReference>
<dbReference type="InterPro" id="IPR002716">
    <property type="entry name" value="PIN_dom"/>
</dbReference>
<keyword evidence="3" id="KW-0540">Nuclease</keyword>
<dbReference type="InterPro" id="IPR029060">
    <property type="entry name" value="PIN-like_dom_sf"/>
</dbReference>
<evidence type="ECO:0000256" key="5">
    <source>
        <dbReference type="ARBA" id="ARBA00022801"/>
    </source>
</evidence>
<proteinExistence type="inferred from homology"/>
<keyword evidence="5" id="KW-0378">Hydrolase</keyword>
<accession>A0ABU5DHU4</accession>
<comment type="caution">
    <text evidence="9">The sequence shown here is derived from an EMBL/GenBank/DDBJ whole genome shotgun (WGS) entry which is preliminary data.</text>
</comment>
<feature type="domain" description="PIN" evidence="8">
    <location>
        <begin position="2"/>
        <end position="126"/>
    </location>
</feature>
<evidence type="ECO:0000259" key="8">
    <source>
        <dbReference type="Pfam" id="PF01850"/>
    </source>
</evidence>
<name>A0ABU5DHU4_9BURK</name>
<evidence type="ECO:0000256" key="3">
    <source>
        <dbReference type="ARBA" id="ARBA00022722"/>
    </source>
</evidence>
<comment type="cofactor">
    <cofactor evidence="1">
        <name>Mg(2+)</name>
        <dbReference type="ChEBI" id="CHEBI:18420"/>
    </cofactor>
</comment>
<keyword evidence="2" id="KW-1277">Toxin-antitoxin system</keyword>
<evidence type="ECO:0000313" key="10">
    <source>
        <dbReference type="Proteomes" id="UP001285263"/>
    </source>
</evidence>
<gene>
    <name evidence="9" type="ORF">SNE35_15150</name>
</gene>
<dbReference type="Pfam" id="PF01850">
    <property type="entry name" value="PIN"/>
    <property type="match status" value="1"/>
</dbReference>
<organism evidence="9 10">
    <name type="scientific">Roseateles agri</name>
    <dbReference type="NCBI Taxonomy" id="3098619"/>
    <lineage>
        <taxon>Bacteria</taxon>
        <taxon>Pseudomonadati</taxon>
        <taxon>Pseudomonadota</taxon>
        <taxon>Betaproteobacteria</taxon>
        <taxon>Burkholderiales</taxon>
        <taxon>Sphaerotilaceae</taxon>
        <taxon>Roseateles</taxon>
    </lineage>
</organism>